<evidence type="ECO:0000256" key="5">
    <source>
        <dbReference type="ARBA" id="ARBA00023014"/>
    </source>
</evidence>
<dbReference type="STRING" id="1307761.L21SP2_2660"/>
<reference evidence="7 8" key="1">
    <citation type="journal article" date="2015" name="Stand. Genomic Sci.">
        <title>Complete genome sequence and description of Salinispira pacifica gen. nov., sp. nov., a novel spirochaete isolated form a hypersaline microbial mat.</title>
        <authorList>
            <person name="Ben Hania W."/>
            <person name="Joseph M."/>
            <person name="Schumann P."/>
            <person name="Bunk B."/>
            <person name="Fiebig A."/>
            <person name="Sproer C."/>
            <person name="Klenk H.P."/>
            <person name="Fardeau M.L."/>
            <person name="Spring S."/>
        </authorList>
    </citation>
    <scope>NUCLEOTIDE SEQUENCE [LARGE SCALE GENOMIC DNA]</scope>
    <source>
        <strain evidence="7 8">L21-RPul-D2</strain>
    </source>
</reference>
<dbReference type="InterPro" id="IPR006638">
    <property type="entry name" value="Elp3/MiaA/NifB-like_rSAM"/>
</dbReference>
<evidence type="ECO:0000259" key="6">
    <source>
        <dbReference type="PROSITE" id="PS51918"/>
    </source>
</evidence>
<dbReference type="GO" id="GO:0003824">
    <property type="term" value="F:catalytic activity"/>
    <property type="evidence" value="ECO:0007669"/>
    <property type="project" value="InterPro"/>
</dbReference>
<dbReference type="InterPro" id="IPR058240">
    <property type="entry name" value="rSAM_sf"/>
</dbReference>
<dbReference type="SFLD" id="SFLDG01082">
    <property type="entry name" value="B12-binding_domain_containing"/>
    <property type="match status" value="1"/>
</dbReference>
<keyword evidence="4" id="KW-0408">Iron</keyword>
<dbReference type="Proteomes" id="UP000018680">
    <property type="component" value="Chromosome"/>
</dbReference>
<dbReference type="GO" id="GO:0051536">
    <property type="term" value="F:iron-sulfur cluster binding"/>
    <property type="evidence" value="ECO:0007669"/>
    <property type="project" value="UniProtKB-KW"/>
</dbReference>
<proteinExistence type="predicted"/>
<dbReference type="AlphaFoldDB" id="V5WJQ5"/>
<dbReference type="HOGENOM" id="CLU_044206_0_0_12"/>
<evidence type="ECO:0000256" key="2">
    <source>
        <dbReference type="ARBA" id="ARBA00022691"/>
    </source>
</evidence>
<dbReference type="SMART" id="SM00729">
    <property type="entry name" value="Elp3"/>
    <property type="match status" value="1"/>
</dbReference>
<dbReference type="PROSITE" id="PS51918">
    <property type="entry name" value="RADICAL_SAM"/>
    <property type="match status" value="1"/>
</dbReference>
<dbReference type="OrthoDB" id="9801424at2"/>
<dbReference type="CDD" id="cd01335">
    <property type="entry name" value="Radical_SAM"/>
    <property type="match status" value="1"/>
</dbReference>
<dbReference type="SUPFAM" id="SSF102114">
    <property type="entry name" value="Radical SAM enzymes"/>
    <property type="match status" value="1"/>
</dbReference>
<organism evidence="7 8">
    <name type="scientific">Salinispira pacifica</name>
    <dbReference type="NCBI Taxonomy" id="1307761"/>
    <lineage>
        <taxon>Bacteria</taxon>
        <taxon>Pseudomonadati</taxon>
        <taxon>Spirochaetota</taxon>
        <taxon>Spirochaetia</taxon>
        <taxon>Spirochaetales</taxon>
        <taxon>Spirochaetaceae</taxon>
        <taxon>Salinispira</taxon>
    </lineage>
</organism>
<gene>
    <name evidence="7" type="ORF">L21SP2_2660</name>
</gene>
<dbReference type="PANTHER" id="PTHR43409:SF16">
    <property type="entry name" value="SLR0320 PROTEIN"/>
    <property type="match status" value="1"/>
</dbReference>
<name>V5WJQ5_9SPIO</name>
<keyword evidence="2" id="KW-0949">S-adenosyl-L-methionine</keyword>
<dbReference type="GO" id="GO:0005829">
    <property type="term" value="C:cytosol"/>
    <property type="evidence" value="ECO:0007669"/>
    <property type="project" value="TreeGrafter"/>
</dbReference>
<dbReference type="RefSeq" id="WP_024268912.1">
    <property type="nucleotide sequence ID" value="NC_023035.1"/>
</dbReference>
<evidence type="ECO:0000256" key="4">
    <source>
        <dbReference type="ARBA" id="ARBA00023004"/>
    </source>
</evidence>
<comment type="cofactor">
    <cofactor evidence="1">
        <name>[4Fe-4S] cluster</name>
        <dbReference type="ChEBI" id="CHEBI:49883"/>
    </cofactor>
</comment>
<dbReference type="PANTHER" id="PTHR43409">
    <property type="entry name" value="ANAEROBIC MAGNESIUM-PROTOPORPHYRIN IX MONOMETHYL ESTER CYCLASE-RELATED"/>
    <property type="match status" value="1"/>
</dbReference>
<dbReference type="InterPro" id="IPR023404">
    <property type="entry name" value="rSAM_horseshoe"/>
</dbReference>
<evidence type="ECO:0000256" key="3">
    <source>
        <dbReference type="ARBA" id="ARBA00022723"/>
    </source>
</evidence>
<dbReference type="InterPro" id="IPR051198">
    <property type="entry name" value="BchE-like"/>
</dbReference>
<dbReference type="Gene3D" id="3.80.30.20">
    <property type="entry name" value="tm_1862 like domain"/>
    <property type="match status" value="1"/>
</dbReference>
<feature type="domain" description="Radical SAM core" evidence="6">
    <location>
        <begin position="170"/>
        <end position="387"/>
    </location>
</feature>
<evidence type="ECO:0000256" key="1">
    <source>
        <dbReference type="ARBA" id="ARBA00001966"/>
    </source>
</evidence>
<dbReference type="SFLD" id="SFLDS00029">
    <property type="entry name" value="Radical_SAM"/>
    <property type="match status" value="1"/>
</dbReference>
<dbReference type="InterPro" id="IPR007197">
    <property type="entry name" value="rSAM"/>
</dbReference>
<keyword evidence="8" id="KW-1185">Reference proteome</keyword>
<evidence type="ECO:0000313" key="7">
    <source>
        <dbReference type="EMBL" id="AHC16012.1"/>
    </source>
</evidence>
<dbReference type="GO" id="GO:0046872">
    <property type="term" value="F:metal ion binding"/>
    <property type="evidence" value="ECO:0007669"/>
    <property type="project" value="UniProtKB-KW"/>
</dbReference>
<keyword evidence="3" id="KW-0479">Metal-binding</keyword>
<dbReference type="Pfam" id="PF04055">
    <property type="entry name" value="Radical_SAM"/>
    <property type="match status" value="1"/>
</dbReference>
<dbReference type="eggNOG" id="COG1032">
    <property type="taxonomic scope" value="Bacteria"/>
</dbReference>
<sequence>MNILIISFDIHKPEHPVRNLAMGNLLSAWKQTVPNANIEHQSINCIDPEFDLNSMVQKLFERRKFYSEDFVAFAVAIWSERYVLQATKILQRLGFSGQFIFGGYQITGTDPDSLTATYPENSIFVRGFGESALQHILDCSPNSECKQTVFCFNELSDFPQPYTDGSIQFTDSVTSANIESKRGCPYACSYCAHDTVHNRQIYEKSVTHSIEEIALLVSHGLKKINIIDPVFNTGRSYMEIAHWISTSASSDTQYTVQYKLRDNMKKFLQYCSSGKIHLEIGIQSLDSNVLANINRSEKPEVTLNRLKEVANFTSCEVSIIYGLPGQTLKSFEDTVNRLQRIKNVIIKAYPLMLLPGTQLHHQREKWKYEERMDSSGIPYVSKSTSFSKAAYQKMEEIALNIK</sequence>
<keyword evidence="5" id="KW-0411">Iron-sulfur</keyword>
<accession>V5WJQ5</accession>
<dbReference type="PATRIC" id="fig|1307761.3.peg.2650"/>
<protein>
    <submittedName>
        <fullName evidence="7">Fe-S oxidoreductase</fullName>
    </submittedName>
</protein>
<dbReference type="EMBL" id="CP006939">
    <property type="protein sequence ID" value="AHC16012.1"/>
    <property type="molecule type" value="Genomic_DNA"/>
</dbReference>
<evidence type="ECO:0000313" key="8">
    <source>
        <dbReference type="Proteomes" id="UP000018680"/>
    </source>
</evidence>
<dbReference type="KEGG" id="slr:L21SP2_2660"/>